<gene>
    <name evidence="3" type="ORF">H8707_05230</name>
</gene>
<dbReference type="SUPFAM" id="SSF51735">
    <property type="entry name" value="NAD(P)-binding Rossmann-fold domains"/>
    <property type="match status" value="1"/>
</dbReference>
<dbReference type="InterPro" id="IPR036291">
    <property type="entry name" value="NAD(P)-bd_dom_sf"/>
</dbReference>
<evidence type="ECO:0000259" key="2">
    <source>
        <dbReference type="Pfam" id="PF22725"/>
    </source>
</evidence>
<evidence type="ECO:0000313" key="4">
    <source>
        <dbReference type="Proteomes" id="UP000601171"/>
    </source>
</evidence>
<evidence type="ECO:0000259" key="1">
    <source>
        <dbReference type="Pfam" id="PF01408"/>
    </source>
</evidence>
<dbReference type="Pfam" id="PF01408">
    <property type="entry name" value="GFO_IDH_MocA"/>
    <property type="match status" value="1"/>
</dbReference>
<dbReference type="PANTHER" id="PTHR43377:SF1">
    <property type="entry name" value="BILIVERDIN REDUCTASE A"/>
    <property type="match status" value="1"/>
</dbReference>
<dbReference type="InterPro" id="IPR055170">
    <property type="entry name" value="GFO_IDH_MocA-like_dom"/>
</dbReference>
<dbReference type="GO" id="GO:0000166">
    <property type="term" value="F:nucleotide binding"/>
    <property type="evidence" value="ECO:0007669"/>
    <property type="project" value="InterPro"/>
</dbReference>
<evidence type="ECO:0000313" key="3">
    <source>
        <dbReference type="EMBL" id="MBC8587640.1"/>
    </source>
</evidence>
<dbReference type="SUPFAM" id="SSF55347">
    <property type="entry name" value="Glyceraldehyde-3-phosphate dehydrogenase-like, C-terminal domain"/>
    <property type="match status" value="1"/>
</dbReference>
<name>A0A926IJV5_9FIRM</name>
<feature type="domain" description="Gfo/Idh/MocA-like oxidoreductase N-terminal" evidence="1">
    <location>
        <begin position="2"/>
        <end position="118"/>
    </location>
</feature>
<dbReference type="Gene3D" id="3.40.50.720">
    <property type="entry name" value="NAD(P)-binding Rossmann-like Domain"/>
    <property type="match status" value="1"/>
</dbReference>
<dbReference type="AlphaFoldDB" id="A0A926IJV5"/>
<dbReference type="RefSeq" id="WP_262429094.1">
    <property type="nucleotide sequence ID" value="NZ_JACRTG010000016.1"/>
</dbReference>
<organism evidence="3 4">
    <name type="scientific">Paratissierella segnis</name>
    <dbReference type="NCBI Taxonomy" id="2763679"/>
    <lineage>
        <taxon>Bacteria</taxon>
        <taxon>Bacillati</taxon>
        <taxon>Bacillota</taxon>
        <taxon>Tissierellia</taxon>
        <taxon>Tissierellales</taxon>
        <taxon>Tissierellaceae</taxon>
        <taxon>Paratissierella</taxon>
    </lineage>
</organism>
<reference evidence="3" key="1">
    <citation type="submission" date="2020-08" db="EMBL/GenBank/DDBJ databases">
        <title>Genome public.</title>
        <authorList>
            <person name="Liu C."/>
            <person name="Sun Q."/>
        </authorList>
    </citation>
    <scope>NUCLEOTIDE SEQUENCE</scope>
    <source>
        <strain evidence="3">BX21</strain>
    </source>
</reference>
<feature type="domain" description="GFO/IDH/MocA-like oxidoreductase" evidence="2">
    <location>
        <begin position="130"/>
        <end position="246"/>
    </location>
</feature>
<dbReference type="InterPro" id="IPR051450">
    <property type="entry name" value="Gfo/Idh/MocA_Oxidoreductases"/>
</dbReference>
<keyword evidence="4" id="KW-1185">Reference proteome</keyword>
<proteinExistence type="predicted"/>
<dbReference type="InterPro" id="IPR000683">
    <property type="entry name" value="Gfo/Idh/MocA-like_OxRdtase_N"/>
</dbReference>
<dbReference type="Proteomes" id="UP000601171">
    <property type="component" value="Unassembled WGS sequence"/>
</dbReference>
<dbReference type="EMBL" id="JACRTG010000016">
    <property type="protein sequence ID" value="MBC8587640.1"/>
    <property type="molecule type" value="Genomic_DNA"/>
</dbReference>
<accession>A0A926IJV5</accession>
<dbReference type="Gene3D" id="3.30.360.10">
    <property type="entry name" value="Dihydrodipicolinate Reductase, domain 2"/>
    <property type="match status" value="1"/>
</dbReference>
<comment type="caution">
    <text evidence="3">The sequence shown here is derived from an EMBL/GenBank/DDBJ whole genome shotgun (WGS) entry which is preliminary data.</text>
</comment>
<dbReference type="Pfam" id="PF22725">
    <property type="entry name" value="GFO_IDH_MocA_C3"/>
    <property type="match status" value="1"/>
</dbReference>
<dbReference type="PANTHER" id="PTHR43377">
    <property type="entry name" value="BILIVERDIN REDUCTASE A"/>
    <property type="match status" value="1"/>
</dbReference>
<sequence length="322" mass="36886">MIKIGIVGLGGMGTVHYHNYQYIDNCKVAAAVCNSENSKNKSKEFGIIPYENIESMVKNENIDVIDICLPTYLHKDYVMEALNFHKHVIVEKPIALHAKDAEEIFDLAEKNDLLLFVGQVVQFTKESEILKDIVKNQTYGKPLDGYFKRLSASPKWTKEGWLFDKEKSGLLPFDLHVHDLDLIISLFGIPKSFNYTSCGRDEAGYKEAYRINYTFENLNVSAEAAWYNADYPFSAAWRVYFERAVLEYDGKSLILYQNEKEPFEFDLKEEVVVPTGINLPPTGMFYNELSHFISCIENGISSDRVSRNQIIKGIEIMEQIVN</sequence>
<protein>
    <submittedName>
        <fullName evidence="3">Gfo/Idh/MocA family oxidoreductase</fullName>
    </submittedName>
</protein>